<gene>
    <name evidence="2" type="ORF">CDEB00056_LOCUS23938</name>
</gene>
<reference evidence="2" key="1">
    <citation type="submission" date="2021-01" db="EMBL/GenBank/DDBJ databases">
        <authorList>
            <person name="Corre E."/>
            <person name="Pelletier E."/>
            <person name="Niang G."/>
            <person name="Scheremetjew M."/>
            <person name="Finn R."/>
            <person name="Kale V."/>
            <person name="Holt S."/>
            <person name="Cochrane G."/>
            <person name="Meng A."/>
            <person name="Brown T."/>
            <person name="Cohen L."/>
        </authorList>
    </citation>
    <scope>NUCLEOTIDE SEQUENCE</scope>
    <source>
        <strain evidence="2">MM31A-1</strain>
    </source>
</reference>
<feature type="region of interest" description="Disordered" evidence="1">
    <location>
        <begin position="1"/>
        <end position="134"/>
    </location>
</feature>
<feature type="compositionally biased region" description="Basic and acidic residues" evidence="1">
    <location>
        <begin position="18"/>
        <end position="30"/>
    </location>
</feature>
<accession>A0A7S3QJ31</accession>
<protein>
    <submittedName>
        <fullName evidence="2">Uncharacterized protein</fullName>
    </submittedName>
</protein>
<dbReference type="AlphaFoldDB" id="A0A7S3QJ31"/>
<evidence type="ECO:0000256" key="1">
    <source>
        <dbReference type="SAM" id="MobiDB-lite"/>
    </source>
</evidence>
<evidence type="ECO:0000313" key="2">
    <source>
        <dbReference type="EMBL" id="CAE0479084.1"/>
    </source>
</evidence>
<feature type="compositionally biased region" description="Polar residues" evidence="1">
    <location>
        <begin position="1"/>
        <end position="17"/>
    </location>
</feature>
<name>A0A7S3QJ31_9STRA</name>
<sequence length="253" mass="28154">MNQHYNSDQDSAASTVFDSDRDQIRRRSDRLQGIPPAQTHQAHQATVANYQQPAPSQQYPSTTITPAMRAHSPRHSERTSEGLPGTHIVQPQAQVPMPPQPQAEALGPHQAARPPPTPIQEVQLHQQSLPREARRVPRQIFPARSAVLENQSANTLPPPLPQAYAQGNSDHSFQGYDATAYNNLNFIDDRLYPDQGTTSLPVLLHGYQPYDHISRDAALFNSRLSNLIATVESLVQHSNQSNDFHTHVDQQLA</sequence>
<proteinExistence type="predicted"/>
<feature type="compositionally biased region" description="Low complexity" evidence="1">
    <location>
        <begin position="35"/>
        <end position="61"/>
    </location>
</feature>
<dbReference type="EMBL" id="HBIO01031245">
    <property type="protein sequence ID" value="CAE0479084.1"/>
    <property type="molecule type" value="Transcribed_RNA"/>
</dbReference>
<organism evidence="2">
    <name type="scientific">Chaetoceros debilis</name>
    <dbReference type="NCBI Taxonomy" id="122233"/>
    <lineage>
        <taxon>Eukaryota</taxon>
        <taxon>Sar</taxon>
        <taxon>Stramenopiles</taxon>
        <taxon>Ochrophyta</taxon>
        <taxon>Bacillariophyta</taxon>
        <taxon>Coscinodiscophyceae</taxon>
        <taxon>Chaetocerotophycidae</taxon>
        <taxon>Chaetocerotales</taxon>
        <taxon>Chaetocerotaceae</taxon>
        <taxon>Chaetoceros</taxon>
    </lineage>
</organism>